<dbReference type="EMBL" id="JACCJC010000026">
    <property type="protein sequence ID" value="KAF6235161.1"/>
    <property type="molecule type" value="Genomic_DNA"/>
</dbReference>
<reference evidence="6 7" key="1">
    <citation type="journal article" date="2020" name="Genomics">
        <title>Complete, high-quality genomes from long-read metagenomic sequencing of two wolf lichen thalli reveals enigmatic genome architecture.</title>
        <authorList>
            <person name="McKenzie S.K."/>
            <person name="Walston R.F."/>
            <person name="Allen J.L."/>
        </authorList>
    </citation>
    <scope>NUCLEOTIDE SEQUENCE [LARGE SCALE GENOMIC DNA]</scope>
    <source>
        <strain evidence="6">WasteWater2</strain>
    </source>
</reference>
<accession>A0A8H6FUY3</accession>
<dbReference type="GeneID" id="59288448"/>
<gene>
    <name evidence="6" type="ORF">HO173_006790</name>
</gene>
<dbReference type="InterPro" id="IPR002893">
    <property type="entry name" value="Znf_MYND"/>
</dbReference>
<protein>
    <recommendedName>
        <fullName evidence="5">MYND-type domain-containing protein</fullName>
    </recommendedName>
</protein>
<proteinExistence type="predicted"/>
<dbReference type="Proteomes" id="UP000578531">
    <property type="component" value="Unassembled WGS sequence"/>
</dbReference>
<evidence type="ECO:0000256" key="2">
    <source>
        <dbReference type="ARBA" id="ARBA00022771"/>
    </source>
</evidence>
<keyword evidence="1" id="KW-0479">Metal-binding</keyword>
<feature type="domain" description="MYND-type" evidence="5">
    <location>
        <begin position="2"/>
        <end position="43"/>
    </location>
</feature>
<dbReference type="PROSITE" id="PS01360">
    <property type="entry name" value="ZF_MYND_1"/>
    <property type="match status" value="2"/>
</dbReference>
<feature type="domain" description="MYND-type" evidence="5">
    <location>
        <begin position="58"/>
        <end position="99"/>
    </location>
</feature>
<name>A0A8H6FUY3_9LECA</name>
<evidence type="ECO:0000313" key="7">
    <source>
        <dbReference type="Proteomes" id="UP000578531"/>
    </source>
</evidence>
<dbReference type="GO" id="GO:0008270">
    <property type="term" value="F:zinc ion binding"/>
    <property type="evidence" value="ECO:0007669"/>
    <property type="project" value="UniProtKB-KW"/>
</dbReference>
<dbReference type="PROSITE" id="PS50865">
    <property type="entry name" value="ZF_MYND_2"/>
    <property type="match status" value="2"/>
</dbReference>
<comment type="caution">
    <text evidence="6">The sequence shown here is derived from an EMBL/GenBank/DDBJ whole genome shotgun (WGS) entry which is preliminary data.</text>
</comment>
<evidence type="ECO:0000256" key="1">
    <source>
        <dbReference type="ARBA" id="ARBA00022723"/>
    </source>
</evidence>
<dbReference type="RefSeq" id="XP_037164539.1">
    <property type="nucleotide sequence ID" value="XM_037308696.1"/>
</dbReference>
<dbReference type="AlphaFoldDB" id="A0A8H6FUY3"/>
<keyword evidence="2 4" id="KW-0863">Zinc-finger</keyword>
<keyword evidence="3" id="KW-0862">Zinc</keyword>
<evidence type="ECO:0000313" key="6">
    <source>
        <dbReference type="EMBL" id="KAF6235161.1"/>
    </source>
</evidence>
<sequence length="274" mass="30011">MAETCANPSCTTQCTKRCAGCKQASYCSGTCQKKDWPQHKTACKSSTRPSAKVPPKQCSNLGCAARPDQLTVPCACCNGVTYCSSLCQKEDWKDHRPACVDPYPASAKDAVARTVMMYASVDGGARYSKWLTPRDDLMFRTSPVPISQKIGFPLLVQRCSVADVREPLEDNQHATWLMIDPVTGFAPAEWQGRVGNVVVARADTEALDTATLAAVTDYISDILDAFGNGAAAARKYYDRGRLDRFIASHLKMQQDFKKFQEQSFVDGAGEKVQL</sequence>
<dbReference type="SUPFAM" id="SSF144232">
    <property type="entry name" value="HIT/MYND zinc finger-like"/>
    <property type="match status" value="2"/>
</dbReference>
<evidence type="ECO:0000256" key="3">
    <source>
        <dbReference type="ARBA" id="ARBA00022833"/>
    </source>
</evidence>
<evidence type="ECO:0000259" key="5">
    <source>
        <dbReference type="PROSITE" id="PS50865"/>
    </source>
</evidence>
<organism evidence="6 7">
    <name type="scientific">Letharia columbiana</name>
    <dbReference type="NCBI Taxonomy" id="112416"/>
    <lineage>
        <taxon>Eukaryota</taxon>
        <taxon>Fungi</taxon>
        <taxon>Dikarya</taxon>
        <taxon>Ascomycota</taxon>
        <taxon>Pezizomycotina</taxon>
        <taxon>Lecanoromycetes</taxon>
        <taxon>OSLEUM clade</taxon>
        <taxon>Lecanoromycetidae</taxon>
        <taxon>Lecanorales</taxon>
        <taxon>Lecanorineae</taxon>
        <taxon>Parmeliaceae</taxon>
        <taxon>Letharia</taxon>
    </lineage>
</organism>
<dbReference type="Pfam" id="PF01753">
    <property type="entry name" value="zf-MYND"/>
    <property type="match status" value="2"/>
</dbReference>
<evidence type="ECO:0000256" key="4">
    <source>
        <dbReference type="PROSITE-ProRule" id="PRU00134"/>
    </source>
</evidence>
<dbReference type="OrthoDB" id="437457at2759"/>
<keyword evidence="7" id="KW-1185">Reference proteome</keyword>
<dbReference type="Gene3D" id="6.10.140.2220">
    <property type="match status" value="2"/>
</dbReference>